<protein>
    <submittedName>
        <fullName evidence="2">ABC transporter permease</fullName>
    </submittedName>
</protein>
<feature type="transmembrane region" description="Helical" evidence="1">
    <location>
        <begin position="125"/>
        <end position="153"/>
    </location>
</feature>
<keyword evidence="3" id="KW-1185">Reference proteome</keyword>
<feature type="transmembrane region" description="Helical" evidence="1">
    <location>
        <begin position="54"/>
        <end position="73"/>
    </location>
</feature>
<keyword evidence="1" id="KW-0472">Membrane</keyword>
<reference evidence="2 3" key="1">
    <citation type="submission" date="2019-05" db="EMBL/GenBank/DDBJ databases">
        <title>Nakamurella sp. N5BH11, whole genome shotgun sequence.</title>
        <authorList>
            <person name="Tuo L."/>
        </authorList>
    </citation>
    <scope>NUCLEOTIDE SEQUENCE [LARGE SCALE GENOMIC DNA]</scope>
    <source>
        <strain evidence="2 3">N5BH11</strain>
    </source>
</reference>
<evidence type="ECO:0000256" key="1">
    <source>
        <dbReference type="SAM" id="Phobius"/>
    </source>
</evidence>
<evidence type="ECO:0000313" key="3">
    <source>
        <dbReference type="Proteomes" id="UP000306985"/>
    </source>
</evidence>
<feature type="transmembrane region" description="Helical" evidence="1">
    <location>
        <begin position="85"/>
        <end position="104"/>
    </location>
</feature>
<proteinExistence type="predicted"/>
<keyword evidence="1" id="KW-1133">Transmembrane helix</keyword>
<feature type="transmembrane region" description="Helical" evidence="1">
    <location>
        <begin position="173"/>
        <end position="192"/>
    </location>
</feature>
<name>A0A4U6QAI5_9ACTN</name>
<dbReference type="OrthoDB" id="3822725at2"/>
<feature type="transmembrane region" description="Helical" evidence="1">
    <location>
        <begin position="199"/>
        <end position="217"/>
    </location>
</feature>
<dbReference type="RefSeq" id="WP_137451340.1">
    <property type="nucleotide sequence ID" value="NZ_SZZH01000006.1"/>
</dbReference>
<evidence type="ECO:0000313" key="2">
    <source>
        <dbReference type="EMBL" id="TKV56953.1"/>
    </source>
</evidence>
<dbReference type="AlphaFoldDB" id="A0A4U6QAI5"/>
<sequence>MSHTSHDFAVDITDAPTTTPTAVRRTGSAGLRRQPLHRLIGVEIRKATDTRSGLALIGLGIGVTAVAVAYVLIRGIDPTWSGYSMFTPILGVIIPLIGLFSMTAEWTQRTALSTFLLSPRRGRVLAAKFAAALVLTWVVLAAVIALIAGAVALGAVLQGTTADYTGLVDGVRGLYILTTLQVIMAAGFGALFAQTAVAVGAFLVAPTIWSIVGPLVFGENAQWLDVFAAQGRLMSDTPTEMLPQTLVAIGVWIVLPAAVGVARSLRREVK</sequence>
<organism evidence="2 3">
    <name type="scientific">Nakamurella flava</name>
    <dbReference type="NCBI Taxonomy" id="2576308"/>
    <lineage>
        <taxon>Bacteria</taxon>
        <taxon>Bacillati</taxon>
        <taxon>Actinomycetota</taxon>
        <taxon>Actinomycetes</taxon>
        <taxon>Nakamurellales</taxon>
        <taxon>Nakamurellaceae</taxon>
        <taxon>Nakamurella</taxon>
    </lineage>
</organism>
<dbReference type="EMBL" id="SZZH01000006">
    <property type="protein sequence ID" value="TKV56953.1"/>
    <property type="molecule type" value="Genomic_DNA"/>
</dbReference>
<comment type="caution">
    <text evidence="2">The sequence shown here is derived from an EMBL/GenBank/DDBJ whole genome shotgun (WGS) entry which is preliminary data.</text>
</comment>
<accession>A0A4U6QAI5</accession>
<keyword evidence="1" id="KW-0812">Transmembrane</keyword>
<feature type="transmembrane region" description="Helical" evidence="1">
    <location>
        <begin position="241"/>
        <end position="262"/>
    </location>
</feature>
<gene>
    <name evidence="2" type="ORF">FDO65_19170</name>
</gene>
<dbReference type="Proteomes" id="UP000306985">
    <property type="component" value="Unassembled WGS sequence"/>
</dbReference>